<sequence length="91" mass="10114">MQHQKYRSAAVVKVKDSQVESEMVQGWANGYGVPLAYFYADNGDLAEVILAFGLLPEPEQRRLALELKARVSSPAMKPRPARSAQAARRAR</sequence>
<feature type="region of interest" description="Disordered" evidence="1">
    <location>
        <begin position="71"/>
        <end position="91"/>
    </location>
</feature>
<reference evidence="2 3" key="1">
    <citation type="submission" date="2018-10" db="EMBL/GenBank/DDBJ databases">
        <title>The genome of Lysobacter enzymogenes OH11.</title>
        <authorList>
            <person name="Liu F."/>
            <person name="Zhao Y."/>
            <person name="Qian G."/>
            <person name="Chen Y."/>
            <person name="Xu H."/>
        </authorList>
    </citation>
    <scope>NUCLEOTIDE SEQUENCE [LARGE SCALE GENOMIC DNA]</scope>
    <source>
        <strain evidence="2 3">OH11</strain>
    </source>
</reference>
<evidence type="ECO:0000256" key="1">
    <source>
        <dbReference type="SAM" id="MobiDB-lite"/>
    </source>
</evidence>
<accession>A0A3N2RKX0</accession>
<feature type="compositionally biased region" description="Low complexity" evidence="1">
    <location>
        <begin position="81"/>
        <end position="91"/>
    </location>
</feature>
<dbReference type="Gene3D" id="1.10.260.40">
    <property type="entry name" value="lambda repressor-like DNA-binding domains"/>
    <property type="match status" value="1"/>
</dbReference>
<evidence type="ECO:0000313" key="3">
    <source>
        <dbReference type="Proteomes" id="UP000275910"/>
    </source>
</evidence>
<organism evidence="2 3">
    <name type="scientific">Lysobacter enzymogenes</name>
    <dbReference type="NCBI Taxonomy" id="69"/>
    <lineage>
        <taxon>Bacteria</taxon>
        <taxon>Pseudomonadati</taxon>
        <taxon>Pseudomonadota</taxon>
        <taxon>Gammaproteobacteria</taxon>
        <taxon>Lysobacterales</taxon>
        <taxon>Lysobacteraceae</taxon>
        <taxon>Lysobacter</taxon>
    </lineage>
</organism>
<proteinExistence type="predicted"/>
<dbReference type="Proteomes" id="UP000275910">
    <property type="component" value="Unassembled WGS sequence"/>
</dbReference>
<dbReference type="EMBL" id="RCTY01000019">
    <property type="protein sequence ID" value="ROU07976.1"/>
    <property type="molecule type" value="Genomic_DNA"/>
</dbReference>
<protein>
    <submittedName>
        <fullName evidence="2">Uncharacterized protein</fullName>
    </submittedName>
</protein>
<dbReference type="RefSeq" id="WP_123646794.1">
    <property type="nucleotide sequence ID" value="NZ_RCTY01000019.1"/>
</dbReference>
<name>A0A3N2RKX0_LYSEN</name>
<dbReference type="AlphaFoldDB" id="A0A3N2RKX0"/>
<evidence type="ECO:0000313" key="2">
    <source>
        <dbReference type="EMBL" id="ROU07976.1"/>
    </source>
</evidence>
<dbReference type="InterPro" id="IPR010982">
    <property type="entry name" value="Lambda_DNA-bd_dom_sf"/>
</dbReference>
<dbReference type="GO" id="GO:0003677">
    <property type="term" value="F:DNA binding"/>
    <property type="evidence" value="ECO:0007669"/>
    <property type="project" value="InterPro"/>
</dbReference>
<comment type="caution">
    <text evidence="2">The sequence shown here is derived from an EMBL/GenBank/DDBJ whole genome shotgun (WGS) entry which is preliminary data.</text>
</comment>
<gene>
    <name evidence="2" type="ORF">D9T17_07210</name>
</gene>